<protein>
    <recommendedName>
        <fullName evidence="4">Secreted protein</fullName>
    </recommendedName>
</protein>
<sequence length="120" mass="13849">MTLAVAWCFSAWWEFLLTISRMILASNITALRAHDFQIDFQHVKAYPLASWVSEFRACFELTTASGHGRFHLIIRRIKWPSENGDLGQLKIVSHNVLLKTTANGQDASWKPTQTVHVYWF</sequence>
<evidence type="ECO:0000313" key="3">
    <source>
        <dbReference type="Proteomes" id="UP001301769"/>
    </source>
</evidence>
<proteinExistence type="predicted"/>
<dbReference type="AlphaFoldDB" id="A0AAN7B0Y1"/>
<feature type="signal peptide" evidence="1">
    <location>
        <begin position="1"/>
        <end position="25"/>
    </location>
</feature>
<reference evidence="2" key="2">
    <citation type="submission" date="2023-05" db="EMBL/GenBank/DDBJ databases">
        <authorList>
            <consortium name="Lawrence Berkeley National Laboratory"/>
            <person name="Steindorff A."/>
            <person name="Hensen N."/>
            <person name="Bonometti L."/>
            <person name="Westerberg I."/>
            <person name="Brannstrom I.O."/>
            <person name="Guillou S."/>
            <person name="Cros-Aarteil S."/>
            <person name="Calhoun S."/>
            <person name="Haridas S."/>
            <person name="Kuo A."/>
            <person name="Mondo S."/>
            <person name="Pangilinan J."/>
            <person name="Riley R."/>
            <person name="Labutti K."/>
            <person name="Andreopoulos B."/>
            <person name="Lipzen A."/>
            <person name="Chen C."/>
            <person name="Yanf M."/>
            <person name="Daum C."/>
            <person name="Ng V."/>
            <person name="Clum A."/>
            <person name="Ohm R."/>
            <person name="Martin F."/>
            <person name="Silar P."/>
            <person name="Natvig D."/>
            <person name="Lalanne C."/>
            <person name="Gautier V."/>
            <person name="Ament-Velasquez S.L."/>
            <person name="Kruys A."/>
            <person name="Hutchinson M.I."/>
            <person name="Powell A.J."/>
            <person name="Barry K."/>
            <person name="Miller A.N."/>
            <person name="Grigoriev I.V."/>
            <person name="Debuchy R."/>
            <person name="Gladieux P."/>
            <person name="Thoren M.H."/>
            <person name="Johannesson H."/>
        </authorList>
    </citation>
    <scope>NUCLEOTIDE SEQUENCE</scope>
    <source>
        <strain evidence="2">PSN293</strain>
    </source>
</reference>
<accession>A0AAN7B0Y1</accession>
<name>A0AAN7B0Y1_9PEZI</name>
<evidence type="ECO:0008006" key="4">
    <source>
        <dbReference type="Google" id="ProtNLM"/>
    </source>
</evidence>
<gene>
    <name evidence="2" type="ORF">QBC37DRAFT_431725</name>
</gene>
<keyword evidence="1" id="KW-0732">Signal</keyword>
<reference evidence="2" key="1">
    <citation type="journal article" date="2023" name="Mol. Phylogenet. Evol.">
        <title>Genome-scale phylogeny and comparative genomics of the fungal order Sordariales.</title>
        <authorList>
            <person name="Hensen N."/>
            <person name="Bonometti L."/>
            <person name="Westerberg I."/>
            <person name="Brannstrom I.O."/>
            <person name="Guillou S."/>
            <person name="Cros-Aarteil S."/>
            <person name="Calhoun S."/>
            <person name="Haridas S."/>
            <person name="Kuo A."/>
            <person name="Mondo S."/>
            <person name="Pangilinan J."/>
            <person name="Riley R."/>
            <person name="LaButti K."/>
            <person name="Andreopoulos B."/>
            <person name="Lipzen A."/>
            <person name="Chen C."/>
            <person name="Yan M."/>
            <person name="Daum C."/>
            <person name="Ng V."/>
            <person name="Clum A."/>
            <person name="Steindorff A."/>
            <person name="Ohm R.A."/>
            <person name="Martin F."/>
            <person name="Silar P."/>
            <person name="Natvig D.O."/>
            <person name="Lalanne C."/>
            <person name="Gautier V."/>
            <person name="Ament-Velasquez S.L."/>
            <person name="Kruys A."/>
            <person name="Hutchinson M.I."/>
            <person name="Powell A.J."/>
            <person name="Barry K."/>
            <person name="Miller A.N."/>
            <person name="Grigoriev I.V."/>
            <person name="Debuchy R."/>
            <person name="Gladieux P."/>
            <person name="Hiltunen Thoren M."/>
            <person name="Johannesson H."/>
        </authorList>
    </citation>
    <scope>NUCLEOTIDE SEQUENCE</scope>
    <source>
        <strain evidence="2">PSN293</strain>
    </source>
</reference>
<feature type="chain" id="PRO_5043055738" description="Secreted protein" evidence="1">
    <location>
        <begin position="26"/>
        <end position="120"/>
    </location>
</feature>
<dbReference type="Proteomes" id="UP001301769">
    <property type="component" value="Unassembled WGS sequence"/>
</dbReference>
<dbReference type="EMBL" id="MU858236">
    <property type="protein sequence ID" value="KAK4208626.1"/>
    <property type="molecule type" value="Genomic_DNA"/>
</dbReference>
<evidence type="ECO:0000256" key="1">
    <source>
        <dbReference type="SAM" id="SignalP"/>
    </source>
</evidence>
<organism evidence="2 3">
    <name type="scientific">Rhypophila decipiens</name>
    <dbReference type="NCBI Taxonomy" id="261697"/>
    <lineage>
        <taxon>Eukaryota</taxon>
        <taxon>Fungi</taxon>
        <taxon>Dikarya</taxon>
        <taxon>Ascomycota</taxon>
        <taxon>Pezizomycotina</taxon>
        <taxon>Sordariomycetes</taxon>
        <taxon>Sordariomycetidae</taxon>
        <taxon>Sordariales</taxon>
        <taxon>Naviculisporaceae</taxon>
        <taxon>Rhypophila</taxon>
    </lineage>
</organism>
<evidence type="ECO:0000313" key="2">
    <source>
        <dbReference type="EMBL" id="KAK4208626.1"/>
    </source>
</evidence>
<keyword evidence="3" id="KW-1185">Reference proteome</keyword>
<comment type="caution">
    <text evidence="2">The sequence shown here is derived from an EMBL/GenBank/DDBJ whole genome shotgun (WGS) entry which is preliminary data.</text>
</comment>